<dbReference type="PANTHER" id="PTHR48081">
    <property type="entry name" value="AB HYDROLASE SUPERFAMILY PROTEIN C4A8.06C"/>
    <property type="match status" value="1"/>
</dbReference>
<dbReference type="SUPFAM" id="SSF53474">
    <property type="entry name" value="alpha/beta-Hydrolases"/>
    <property type="match status" value="1"/>
</dbReference>
<dbReference type="PANTHER" id="PTHR48081:SF8">
    <property type="entry name" value="ALPHA_BETA HYDROLASE FOLD-3 DOMAIN-CONTAINING PROTEIN-RELATED"/>
    <property type="match status" value="1"/>
</dbReference>
<keyword evidence="4" id="KW-1185">Reference proteome</keyword>
<dbReference type="Proteomes" id="UP000070501">
    <property type="component" value="Unassembled WGS sequence"/>
</dbReference>
<dbReference type="EMBL" id="KQ964343">
    <property type="protein sequence ID" value="KXJ84724.1"/>
    <property type="molecule type" value="Genomic_DNA"/>
</dbReference>
<proteinExistence type="predicted"/>
<accession>A0A136IIQ2</accession>
<evidence type="ECO:0000313" key="3">
    <source>
        <dbReference type="EMBL" id="KXJ84724.1"/>
    </source>
</evidence>
<dbReference type="GO" id="GO:0016787">
    <property type="term" value="F:hydrolase activity"/>
    <property type="evidence" value="ECO:0007669"/>
    <property type="project" value="UniProtKB-KW"/>
</dbReference>
<dbReference type="Gene3D" id="3.40.50.1820">
    <property type="entry name" value="alpha/beta hydrolase"/>
    <property type="match status" value="1"/>
</dbReference>
<evidence type="ECO:0000256" key="1">
    <source>
        <dbReference type="ARBA" id="ARBA00022801"/>
    </source>
</evidence>
<feature type="domain" description="Alpha/beta hydrolase fold-3" evidence="2">
    <location>
        <begin position="93"/>
        <end position="326"/>
    </location>
</feature>
<dbReference type="InterPro" id="IPR050300">
    <property type="entry name" value="GDXG_lipolytic_enzyme"/>
</dbReference>
<dbReference type="AlphaFoldDB" id="A0A136IIQ2"/>
<dbReference type="InterPro" id="IPR029058">
    <property type="entry name" value="AB_hydrolase_fold"/>
</dbReference>
<sequence length="374" mass="40357">MYDTREEIEALATRTDPGFEKLVNESRGNAAHMIPSFKDMVSARKASQIPPVVDTPTEFTVKALLRDGTESEVRVYKPSTVTQATTNKTPLVVLVYGGGFCLGHWSHMGRCARALAYLYGVTVANVSYRLAPEHKFPQAPRDVWDNLTWVTSAAGLAAIGGDVDPALGLVVGGISAGGNLATVVVQRSAAGPAMADQYSSGGEPQLASPVTGLWASIPIYYDDETVPAKYRALNFAWEQNANAYILDKKGGDVSRENYCHDPESPEFCPGYGPAGEAALPNMPPTYFQVCGQDPLRDDGLVFEKVLRDHGVSTRLDAYPGVPHGFAELTDIPLARQNRADALKGIAWLLRRDVPSDDKCHEALRVADETAPPLA</sequence>
<reference evidence="4" key="1">
    <citation type="submission" date="2016-02" db="EMBL/GenBank/DDBJ databases">
        <title>Draft genome sequence of Microdochium bolleyi, a fungal endophyte of beachgrass.</title>
        <authorList>
            <consortium name="DOE Joint Genome Institute"/>
            <person name="David A.S."/>
            <person name="May G."/>
            <person name="Haridas S."/>
            <person name="Lim J."/>
            <person name="Wang M."/>
            <person name="Labutti K."/>
            <person name="Lipzen A."/>
            <person name="Barry K."/>
            <person name="Grigoriev I.V."/>
        </authorList>
    </citation>
    <scope>NUCLEOTIDE SEQUENCE [LARGE SCALE GENOMIC DNA]</scope>
    <source>
        <strain evidence="4">J235TASD1</strain>
    </source>
</reference>
<dbReference type="InterPro" id="IPR013094">
    <property type="entry name" value="AB_hydrolase_3"/>
</dbReference>
<dbReference type="InParanoid" id="A0A136IIQ2"/>
<dbReference type="OrthoDB" id="408631at2759"/>
<keyword evidence="1 3" id="KW-0378">Hydrolase</keyword>
<gene>
    <name evidence="3" type="ORF">Micbo1qcDRAFT_210472</name>
</gene>
<name>A0A136IIQ2_9PEZI</name>
<organism evidence="3 4">
    <name type="scientific">Microdochium bolleyi</name>
    <dbReference type="NCBI Taxonomy" id="196109"/>
    <lineage>
        <taxon>Eukaryota</taxon>
        <taxon>Fungi</taxon>
        <taxon>Dikarya</taxon>
        <taxon>Ascomycota</taxon>
        <taxon>Pezizomycotina</taxon>
        <taxon>Sordariomycetes</taxon>
        <taxon>Xylariomycetidae</taxon>
        <taxon>Xylariales</taxon>
        <taxon>Microdochiaceae</taxon>
        <taxon>Microdochium</taxon>
    </lineage>
</organism>
<dbReference type="STRING" id="196109.A0A136IIQ2"/>
<evidence type="ECO:0000259" key="2">
    <source>
        <dbReference type="Pfam" id="PF07859"/>
    </source>
</evidence>
<protein>
    <submittedName>
        <fullName evidence="3">Alpha/Beta hydrolase protein</fullName>
    </submittedName>
</protein>
<dbReference type="Pfam" id="PF07859">
    <property type="entry name" value="Abhydrolase_3"/>
    <property type="match status" value="1"/>
</dbReference>
<evidence type="ECO:0000313" key="4">
    <source>
        <dbReference type="Proteomes" id="UP000070501"/>
    </source>
</evidence>